<evidence type="ECO:0000256" key="1">
    <source>
        <dbReference type="SAM" id="MobiDB-lite"/>
    </source>
</evidence>
<keyword evidence="2" id="KW-0812">Transmembrane</keyword>
<evidence type="ECO:0000313" key="5">
    <source>
        <dbReference type="Proteomes" id="UP001182556"/>
    </source>
</evidence>
<comment type="caution">
    <text evidence="4">The sequence shown here is derived from an EMBL/GenBank/DDBJ whole genome shotgun (WGS) entry which is preliminary data.</text>
</comment>
<sequence>MRFQYKVLFATALAGSALADLTSIPAELASNTSLATNPSATDSSAASSGTTVAAAAATNGTVTASTTGTATSAASTATSTSGHNNTGNGTKKGAADTVVPLPTGLMVLYAPALALLGAVGTGLAFFA</sequence>
<organism evidence="4 5">
    <name type="scientific">Papiliotrema laurentii</name>
    <name type="common">Cryptococcus laurentii</name>
    <dbReference type="NCBI Taxonomy" id="5418"/>
    <lineage>
        <taxon>Eukaryota</taxon>
        <taxon>Fungi</taxon>
        <taxon>Dikarya</taxon>
        <taxon>Basidiomycota</taxon>
        <taxon>Agaricomycotina</taxon>
        <taxon>Tremellomycetes</taxon>
        <taxon>Tremellales</taxon>
        <taxon>Rhynchogastremaceae</taxon>
        <taxon>Papiliotrema</taxon>
    </lineage>
</organism>
<keyword evidence="3" id="KW-0732">Signal</keyword>
<name>A0AAD9FRD8_PAPLA</name>
<dbReference type="Proteomes" id="UP001182556">
    <property type="component" value="Unassembled WGS sequence"/>
</dbReference>
<dbReference type="AlphaFoldDB" id="A0AAD9FRD8"/>
<evidence type="ECO:0000256" key="2">
    <source>
        <dbReference type="SAM" id="Phobius"/>
    </source>
</evidence>
<evidence type="ECO:0000313" key="4">
    <source>
        <dbReference type="EMBL" id="KAK1924854.1"/>
    </source>
</evidence>
<feature type="region of interest" description="Disordered" evidence="1">
    <location>
        <begin position="67"/>
        <end position="93"/>
    </location>
</feature>
<feature type="compositionally biased region" description="Low complexity" evidence="1">
    <location>
        <begin position="67"/>
        <end position="92"/>
    </location>
</feature>
<accession>A0AAD9FRD8</accession>
<keyword evidence="5" id="KW-1185">Reference proteome</keyword>
<gene>
    <name evidence="4" type="ORF">DB88DRAFT_525419</name>
</gene>
<feature type="chain" id="PRO_5042241160" evidence="3">
    <location>
        <begin position="20"/>
        <end position="127"/>
    </location>
</feature>
<keyword evidence="2" id="KW-0472">Membrane</keyword>
<protein>
    <submittedName>
        <fullName evidence="4">Uncharacterized protein</fullName>
    </submittedName>
</protein>
<keyword evidence="2" id="KW-1133">Transmembrane helix</keyword>
<reference evidence="4" key="1">
    <citation type="submission" date="2023-02" db="EMBL/GenBank/DDBJ databases">
        <title>Identification and recombinant expression of a fungal hydrolase from Papiliotrema laurentii that hydrolyzes apple cutin and clears colloidal polyester polyurethane.</title>
        <authorList>
            <consortium name="DOE Joint Genome Institute"/>
            <person name="Roman V.A."/>
            <person name="Bojanowski C."/>
            <person name="Crable B.R."/>
            <person name="Wagner D.N."/>
            <person name="Hung C.S."/>
            <person name="Nadeau L.J."/>
            <person name="Schratz L."/>
            <person name="Haridas S."/>
            <person name="Pangilinan J."/>
            <person name="Lipzen A."/>
            <person name="Na H."/>
            <person name="Yan M."/>
            <person name="Ng V."/>
            <person name="Grigoriev I.V."/>
            <person name="Spatafora J.W."/>
            <person name="Barlow D."/>
            <person name="Biffinger J."/>
            <person name="Kelley-Loughnane N."/>
            <person name="Varaljay V.A."/>
            <person name="Crookes-Goodson W.J."/>
        </authorList>
    </citation>
    <scope>NUCLEOTIDE SEQUENCE</scope>
    <source>
        <strain evidence="4">5307AH</strain>
    </source>
</reference>
<feature type="signal peptide" evidence="3">
    <location>
        <begin position="1"/>
        <end position="19"/>
    </location>
</feature>
<evidence type="ECO:0000256" key="3">
    <source>
        <dbReference type="SAM" id="SignalP"/>
    </source>
</evidence>
<proteinExistence type="predicted"/>
<dbReference type="EMBL" id="JAODAN010000004">
    <property type="protein sequence ID" value="KAK1924854.1"/>
    <property type="molecule type" value="Genomic_DNA"/>
</dbReference>
<feature type="transmembrane region" description="Helical" evidence="2">
    <location>
        <begin position="106"/>
        <end position="126"/>
    </location>
</feature>